<reference evidence="1 2" key="1">
    <citation type="submission" date="2019-10" db="EMBL/GenBank/DDBJ databases">
        <authorList>
            <person name="Karimi E."/>
        </authorList>
    </citation>
    <scope>NUCLEOTIDE SEQUENCE [LARGE SCALE GENOMIC DNA]</scope>
    <source>
        <strain evidence="1">Exiguobacterium sp. 9Y</strain>
    </source>
</reference>
<name>A0A653I329_9BACL</name>
<gene>
    <name evidence="1" type="ORF">EXIGUO9Y_110116</name>
</gene>
<proteinExistence type="predicted"/>
<sequence length="143" mass="16764">MEFSPLKEQADYRTGDWVSLKVSTEGTERIGMITEFEDDGFWLRFEDDFDFEDFIGYDEKYLARLVRRPIDVRATYPVLAGFETLAVELQDRMAQGFEVLSADQQSETEIVFHIRLIDSGNEYTQTLRGIKTETDDRFEYVTE</sequence>
<dbReference type="AlphaFoldDB" id="A0A653I329"/>
<organism evidence="1 2">
    <name type="scientific">Exiguobacterium oxidotolerans</name>
    <dbReference type="NCBI Taxonomy" id="223958"/>
    <lineage>
        <taxon>Bacteria</taxon>
        <taxon>Bacillati</taxon>
        <taxon>Bacillota</taxon>
        <taxon>Bacilli</taxon>
        <taxon>Bacillales</taxon>
        <taxon>Bacillales Family XII. Incertae Sedis</taxon>
        <taxon>Exiguobacterium</taxon>
    </lineage>
</organism>
<accession>A0A653I329</accession>
<keyword evidence="2" id="KW-1185">Reference proteome</keyword>
<evidence type="ECO:0000313" key="1">
    <source>
        <dbReference type="EMBL" id="VWX33313.1"/>
    </source>
</evidence>
<protein>
    <submittedName>
        <fullName evidence="1">Uncharacterized protein</fullName>
    </submittedName>
</protein>
<dbReference type="Proteomes" id="UP000439752">
    <property type="component" value="Unassembled WGS sequence"/>
</dbReference>
<dbReference type="EMBL" id="CABWKQ010000003">
    <property type="protein sequence ID" value="VWX33313.1"/>
    <property type="molecule type" value="Genomic_DNA"/>
</dbReference>
<dbReference type="RefSeq" id="WP_029332731.1">
    <property type="nucleotide sequence ID" value="NZ_LR732308.1"/>
</dbReference>
<evidence type="ECO:0000313" key="2">
    <source>
        <dbReference type="Proteomes" id="UP000439752"/>
    </source>
</evidence>